<organism evidence="4 5">
    <name type="scientific">Desulfosarcina widdelii</name>
    <dbReference type="NCBI Taxonomy" id="947919"/>
    <lineage>
        <taxon>Bacteria</taxon>
        <taxon>Pseudomonadati</taxon>
        <taxon>Thermodesulfobacteriota</taxon>
        <taxon>Desulfobacteria</taxon>
        <taxon>Desulfobacterales</taxon>
        <taxon>Desulfosarcinaceae</taxon>
        <taxon>Desulfosarcina</taxon>
    </lineage>
</organism>
<dbReference type="Proteomes" id="UP000427769">
    <property type="component" value="Chromosome"/>
</dbReference>
<dbReference type="EMBL" id="AP021875">
    <property type="protein sequence ID" value="BBO74479.1"/>
    <property type="molecule type" value="Genomic_DNA"/>
</dbReference>
<dbReference type="InterPro" id="IPR015422">
    <property type="entry name" value="PyrdxlP-dep_Trfase_small"/>
</dbReference>
<dbReference type="SUPFAM" id="SSF53383">
    <property type="entry name" value="PLP-dependent transferases"/>
    <property type="match status" value="1"/>
</dbReference>
<dbReference type="InterPro" id="IPR015424">
    <property type="entry name" value="PyrdxlP-dep_Trfase"/>
</dbReference>
<dbReference type="InterPro" id="IPR004839">
    <property type="entry name" value="Aminotransferase_I/II_large"/>
</dbReference>
<dbReference type="PANTHER" id="PTHR42885:SF1">
    <property type="entry name" value="THREONINE-PHOSPHATE DECARBOXYLASE"/>
    <property type="match status" value="1"/>
</dbReference>
<feature type="domain" description="Aminotransferase class I/classII large" evidence="3">
    <location>
        <begin position="22"/>
        <end position="351"/>
    </location>
</feature>
<proteinExistence type="predicted"/>
<evidence type="ECO:0000256" key="1">
    <source>
        <dbReference type="ARBA" id="ARBA00001933"/>
    </source>
</evidence>
<gene>
    <name evidence="4" type="primary">cobD_1</name>
    <name evidence="4" type="ORF">DSCW_18960</name>
</gene>
<dbReference type="AlphaFoldDB" id="A0A5K7Z2J2"/>
<dbReference type="Gene3D" id="3.90.1150.10">
    <property type="entry name" value="Aspartate Aminotransferase, domain 1"/>
    <property type="match status" value="1"/>
</dbReference>
<dbReference type="Gene3D" id="3.40.640.10">
    <property type="entry name" value="Type I PLP-dependent aspartate aminotransferase-like (Major domain)"/>
    <property type="match status" value="1"/>
</dbReference>
<dbReference type="Pfam" id="PF00155">
    <property type="entry name" value="Aminotran_1_2"/>
    <property type="match status" value="1"/>
</dbReference>
<dbReference type="PANTHER" id="PTHR42885">
    <property type="entry name" value="HISTIDINOL-PHOSPHATE AMINOTRANSFERASE-RELATED"/>
    <property type="match status" value="1"/>
</dbReference>
<sequence length="369" mass="40488">MIGGHGGNIYQLARRLNCEPSDICDMSANVNPLGPMPELVEHLRECLPAMASLPEVDAGTMVRAFADYHGIDPATVTAGNGTTQLIYRIPRAFGVKKTLVIGPTYADYQDACAMHGVACEHLICREADDFIPDMDAVCRSAASAGLVFLCNPNNPTGAMVAREAIADLCRALPGTVFVVDESYLPFAPHPEEVTLIGSDLPNLMVLNSMSKAFRIPGLRIGFVKAPANLLEKLNAFALPWSVNSLAQVAVQWLMTHPDAVEPFLAATRTMIEHEKGRIEESIHQKNGVRCFPSATSFILMHLPRGLKAAAVWEHMATQRILIRDCANFTGLSDEFIRISMKSEDENRRAADLLIELFHDHHIQRKVHGN</sequence>
<keyword evidence="2" id="KW-0663">Pyridoxal phosphate</keyword>
<dbReference type="CDD" id="cd00609">
    <property type="entry name" value="AAT_like"/>
    <property type="match status" value="1"/>
</dbReference>
<dbReference type="RefSeq" id="WP_155303505.1">
    <property type="nucleotide sequence ID" value="NZ_AP021875.1"/>
</dbReference>
<dbReference type="OrthoDB" id="9813612at2"/>
<evidence type="ECO:0000259" key="3">
    <source>
        <dbReference type="Pfam" id="PF00155"/>
    </source>
</evidence>
<comment type="cofactor">
    <cofactor evidence="1">
        <name>pyridoxal 5'-phosphate</name>
        <dbReference type="ChEBI" id="CHEBI:597326"/>
    </cofactor>
</comment>
<name>A0A5K7Z2J2_9BACT</name>
<evidence type="ECO:0000313" key="5">
    <source>
        <dbReference type="Proteomes" id="UP000427769"/>
    </source>
</evidence>
<accession>A0A5K7Z2J2</accession>
<dbReference type="GO" id="GO:0030170">
    <property type="term" value="F:pyridoxal phosphate binding"/>
    <property type="evidence" value="ECO:0007669"/>
    <property type="project" value="InterPro"/>
</dbReference>
<dbReference type="KEGG" id="dwd:DSCW_18960"/>
<evidence type="ECO:0000313" key="4">
    <source>
        <dbReference type="EMBL" id="BBO74479.1"/>
    </source>
</evidence>
<evidence type="ECO:0000256" key="2">
    <source>
        <dbReference type="ARBA" id="ARBA00022898"/>
    </source>
</evidence>
<keyword evidence="5" id="KW-1185">Reference proteome</keyword>
<dbReference type="InterPro" id="IPR015421">
    <property type="entry name" value="PyrdxlP-dep_Trfase_major"/>
</dbReference>
<protein>
    <submittedName>
        <fullName evidence="4">Threonine-phosphate decarboxylase</fullName>
    </submittedName>
</protein>
<reference evidence="4 5" key="1">
    <citation type="submission" date="2019-11" db="EMBL/GenBank/DDBJ databases">
        <title>Comparative genomics of hydrocarbon-degrading Desulfosarcina strains.</title>
        <authorList>
            <person name="Watanabe M."/>
            <person name="Kojima H."/>
            <person name="Fukui M."/>
        </authorList>
    </citation>
    <scope>NUCLEOTIDE SEQUENCE [LARGE SCALE GENOMIC DNA]</scope>
    <source>
        <strain evidence="4 5">PP31</strain>
    </source>
</reference>